<evidence type="ECO:0000256" key="1">
    <source>
        <dbReference type="ARBA" id="ARBA00001947"/>
    </source>
</evidence>
<reference evidence="8" key="1">
    <citation type="submission" date="2016-10" db="EMBL/GenBank/DDBJ databases">
        <title>Sequence of Gallionella enrichment culture.</title>
        <authorList>
            <person name="Poehlein A."/>
            <person name="Muehling M."/>
            <person name="Daniel R."/>
        </authorList>
    </citation>
    <scope>NUCLEOTIDE SEQUENCE</scope>
</reference>
<evidence type="ECO:0000256" key="4">
    <source>
        <dbReference type="ARBA" id="ARBA00022801"/>
    </source>
</evidence>
<evidence type="ECO:0000313" key="8">
    <source>
        <dbReference type="EMBL" id="OIQ97489.1"/>
    </source>
</evidence>
<dbReference type="Gene3D" id="3.40.630.10">
    <property type="entry name" value="Zn peptidases"/>
    <property type="match status" value="1"/>
</dbReference>
<keyword evidence="4" id="KW-0378">Hydrolase</keyword>
<comment type="caution">
    <text evidence="8">The sequence shown here is derived from an EMBL/GenBank/DDBJ whole genome shotgun (WGS) entry which is preliminary data.</text>
</comment>
<dbReference type="PANTHER" id="PTHR11705">
    <property type="entry name" value="PROTEASE FAMILY M14 CARBOXYPEPTIDASE A,B"/>
    <property type="match status" value="1"/>
</dbReference>
<dbReference type="SUPFAM" id="SSF53187">
    <property type="entry name" value="Zn-dependent exopeptidases"/>
    <property type="match status" value="1"/>
</dbReference>
<dbReference type="GO" id="GO:0004181">
    <property type="term" value="F:metallocarboxypeptidase activity"/>
    <property type="evidence" value="ECO:0007669"/>
    <property type="project" value="InterPro"/>
</dbReference>
<dbReference type="GO" id="GO:0005615">
    <property type="term" value="C:extracellular space"/>
    <property type="evidence" value="ECO:0007669"/>
    <property type="project" value="TreeGrafter"/>
</dbReference>
<protein>
    <submittedName>
        <fullName evidence="8">Zinc carboxypeptidase</fullName>
    </submittedName>
</protein>
<dbReference type="InterPro" id="IPR000834">
    <property type="entry name" value="Peptidase_M14"/>
</dbReference>
<comment type="similarity">
    <text evidence="2">Belongs to the peptidase M14 family.</text>
</comment>
<dbReference type="GO" id="GO:0006508">
    <property type="term" value="P:proteolysis"/>
    <property type="evidence" value="ECO:0007669"/>
    <property type="project" value="UniProtKB-KW"/>
</dbReference>
<dbReference type="SUPFAM" id="SSF52317">
    <property type="entry name" value="Class I glutamine amidotransferase-like"/>
    <property type="match status" value="1"/>
</dbReference>
<evidence type="ECO:0000256" key="2">
    <source>
        <dbReference type="ARBA" id="ARBA00005988"/>
    </source>
</evidence>
<dbReference type="PANTHER" id="PTHR11705:SF143">
    <property type="entry name" value="SLL0236 PROTEIN"/>
    <property type="match status" value="1"/>
</dbReference>
<sequence>MRKKILFFVLMAFVFFNCPAQTLQSPAQFLGYKIGTRFTRHHKIVEYFKAVAQAKPDMVKIEKYGETNEGRELVLAYIALPENLKRLDAIRKNNLRIAGLSKDKMAAVTDGTPAIVWLSYNVHGNEAASSEAAMLTLYALVDENNLQTKEWLKNTVVIIDPCINPDGRDRYVNWYNNAVGKNYNVDPQAREHQEPWPRGRTNHYNFDLNRDWAWQTQIETQQRLIKYNEWMPQVHVDYHEQGYNAPYYFAPASEPYHEVITQWQRDFQNLIGRNHAKYFDANGWLFFTKERFDLFYPSYGDTYPMYNGAIGMTFEQGGIGAGLGIKQSSGDTLTFVDRVTHHFTTSLSTIETSSKNAQRLIDEYKKFFDDNRNAKNDEYKTYIVTSKEANKIAVIKKLLDRNGIEYSNVSGKIKGYRYFTGKEEEAQLDENAIAVSMYQPRSSLAKVLFEQKSKLSDSATYDITAWSIPYAYGVEAYALKEKKEGTAFAAAKEITVDNSSYGYLIPYTSLNSVQLLAYLLKNDVKVRYADNPFVYKNKNYDRGTLIVLKTSNAFDNWNALVKEAAQKFNVQVDAVSTGFMDKGADFGSPDVHLIHAPRVAVVTGDQVSAGDAGEVWNLFDQTLDYPITQILASDLGRLDLKNYSVLIFPDGNYQKLSDKTIVEKLKEFESSGGKIIAIQGAVTAFANNSEWGIKSKEDKGDVKENKDGKDDYAALKKFADRDRDFLSDFIPGAIYKVDVDNTHPLGFGYPNYYYTLKQDAGIYEFLKDGWNVGVLKKDNYVAGFSGFKVKNKLKDGVLFGVTENGSGSFIFFADNPIFRMFWENGKMLFGNAVFLVGE</sequence>
<evidence type="ECO:0000259" key="7">
    <source>
        <dbReference type="PROSITE" id="PS52035"/>
    </source>
</evidence>
<dbReference type="GO" id="GO:0008270">
    <property type="term" value="F:zinc ion binding"/>
    <property type="evidence" value="ECO:0007669"/>
    <property type="project" value="InterPro"/>
</dbReference>
<evidence type="ECO:0000256" key="3">
    <source>
        <dbReference type="ARBA" id="ARBA00022670"/>
    </source>
</evidence>
<dbReference type="Pfam" id="PF00246">
    <property type="entry name" value="Peptidase_M14"/>
    <property type="match status" value="1"/>
</dbReference>
<keyword evidence="6" id="KW-0482">Metalloprotease</keyword>
<proteinExistence type="inferred from homology"/>
<dbReference type="CDD" id="cd06238">
    <property type="entry name" value="M14-like"/>
    <property type="match status" value="1"/>
</dbReference>
<dbReference type="PROSITE" id="PS52035">
    <property type="entry name" value="PEPTIDASE_M14"/>
    <property type="match status" value="1"/>
</dbReference>
<name>A0A1J5RP27_9ZZZZ</name>
<dbReference type="EMBL" id="MLJW01000132">
    <property type="protein sequence ID" value="OIQ97489.1"/>
    <property type="molecule type" value="Genomic_DNA"/>
</dbReference>
<dbReference type="SMART" id="SM00631">
    <property type="entry name" value="Zn_pept"/>
    <property type="match status" value="1"/>
</dbReference>
<evidence type="ECO:0000256" key="6">
    <source>
        <dbReference type="ARBA" id="ARBA00023049"/>
    </source>
</evidence>
<dbReference type="InterPro" id="IPR029062">
    <property type="entry name" value="Class_I_gatase-like"/>
</dbReference>
<comment type="cofactor">
    <cofactor evidence="1">
        <name>Zn(2+)</name>
        <dbReference type="ChEBI" id="CHEBI:29105"/>
    </cofactor>
</comment>
<dbReference type="AlphaFoldDB" id="A0A1J5RP27"/>
<keyword evidence="5" id="KW-0862">Zinc</keyword>
<organism evidence="8">
    <name type="scientific">mine drainage metagenome</name>
    <dbReference type="NCBI Taxonomy" id="410659"/>
    <lineage>
        <taxon>unclassified sequences</taxon>
        <taxon>metagenomes</taxon>
        <taxon>ecological metagenomes</taxon>
    </lineage>
</organism>
<gene>
    <name evidence="8" type="ORF">GALL_204990</name>
</gene>
<feature type="domain" description="Peptidase M14" evidence="7">
    <location>
        <begin position="37"/>
        <end position="368"/>
    </location>
</feature>
<evidence type="ECO:0000256" key="5">
    <source>
        <dbReference type="ARBA" id="ARBA00022833"/>
    </source>
</evidence>
<accession>A0A1J5RP27</accession>
<keyword evidence="8" id="KW-0121">Carboxypeptidase</keyword>
<keyword evidence="3" id="KW-0645">Protease</keyword>